<dbReference type="GO" id="GO:0003676">
    <property type="term" value="F:nucleic acid binding"/>
    <property type="evidence" value="ECO:0007669"/>
    <property type="project" value="InterPro"/>
</dbReference>
<dbReference type="OrthoDB" id="414104at2759"/>
<gene>
    <name evidence="4" type="ORF">TSUD_404350</name>
</gene>
<dbReference type="SUPFAM" id="SSF57756">
    <property type="entry name" value="Retrovirus zinc finger-like domains"/>
    <property type="match status" value="1"/>
</dbReference>
<reference evidence="5" key="1">
    <citation type="journal article" date="2017" name="Front. Plant Sci.">
        <title>Climate Clever Clovers: New Paradigm to Reduce the Environmental Footprint of Ruminants by Breeding Low Methanogenic Forages Utilizing Haplotype Variation.</title>
        <authorList>
            <person name="Kaur P."/>
            <person name="Appels R."/>
            <person name="Bayer P.E."/>
            <person name="Keeble-Gagnere G."/>
            <person name="Wang J."/>
            <person name="Hirakawa H."/>
            <person name="Shirasawa K."/>
            <person name="Vercoe P."/>
            <person name="Stefanova K."/>
            <person name="Durmic Z."/>
            <person name="Nichols P."/>
            <person name="Revell C."/>
            <person name="Isobe S.N."/>
            <person name="Edwards D."/>
            <person name="Erskine W."/>
        </authorList>
    </citation>
    <scope>NUCLEOTIDE SEQUENCE [LARGE SCALE GENOMIC DNA]</scope>
    <source>
        <strain evidence="5">cv. Daliak</strain>
    </source>
</reference>
<dbReference type="Pfam" id="PF22936">
    <property type="entry name" value="Pol_BBD"/>
    <property type="match status" value="1"/>
</dbReference>
<dbReference type="SUPFAM" id="SSF56672">
    <property type="entry name" value="DNA/RNA polymerases"/>
    <property type="match status" value="1"/>
</dbReference>
<dbReference type="InterPro" id="IPR036875">
    <property type="entry name" value="Znf_CCHC_sf"/>
</dbReference>
<keyword evidence="1" id="KW-0645">Protease</keyword>
<name>A0A2Z6NUJ5_TRISU</name>
<dbReference type="Pfam" id="PF25597">
    <property type="entry name" value="SH3_retrovirus"/>
    <property type="match status" value="1"/>
</dbReference>
<accession>A0A2Z6NUJ5</accession>
<organism evidence="4 5">
    <name type="scientific">Trifolium subterraneum</name>
    <name type="common">Subterranean clover</name>
    <dbReference type="NCBI Taxonomy" id="3900"/>
    <lineage>
        <taxon>Eukaryota</taxon>
        <taxon>Viridiplantae</taxon>
        <taxon>Streptophyta</taxon>
        <taxon>Embryophyta</taxon>
        <taxon>Tracheophyta</taxon>
        <taxon>Spermatophyta</taxon>
        <taxon>Magnoliopsida</taxon>
        <taxon>eudicotyledons</taxon>
        <taxon>Gunneridae</taxon>
        <taxon>Pentapetalae</taxon>
        <taxon>rosids</taxon>
        <taxon>fabids</taxon>
        <taxon>Fabales</taxon>
        <taxon>Fabaceae</taxon>
        <taxon>Papilionoideae</taxon>
        <taxon>50 kb inversion clade</taxon>
        <taxon>NPAAA clade</taxon>
        <taxon>Hologalegina</taxon>
        <taxon>IRL clade</taxon>
        <taxon>Trifolieae</taxon>
        <taxon>Trifolium</taxon>
    </lineage>
</organism>
<dbReference type="GO" id="GO:0008270">
    <property type="term" value="F:zinc ion binding"/>
    <property type="evidence" value="ECO:0007669"/>
    <property type="project" value="InterPro"/>
</dbReference>
<dbReference type="Pfam" id="PF13976">
    <property type="entry name" value="gag_pre-integrs"/>
    <property type="match status" value="1"/>
</dbReference>
<dbReference type="InterPro" id="IPR013103">
    <property type="entry name" value="RVT_2"/>
</dbReference>
<dbReference type="InterPro" id="IPR012337">
    <property type="entry name" value="RNaseH-like_sf"/>
</dbReference>
<evidence type="ECO:0000313" key="4">
    <source>
        <dbReference type="EMBL" id="GAU47864.1"/>
    </source>
</evidence>
<sequence length="1118" mass="123211">MSASGSAAASSSSLSFTTLPLIPCEKLVGAANYVGWAAAVELSFEGQGREDHLIKQYNNIPTKDQASWKQVDASLCSVLWYSIDAKLQAQFRPFKTCYDVWAKAKKTYSNDVNRLYKVVSDLISMKKEDMDMQSYVGKLDSLPPELDSVRNQILSSATVPSYDTVCEQLLRLSAPTPAATPASASPTVPVDSTALVSNSYQRGGRGGGRGNNRHRPRCTYCNRFGHIEADCRTKANQLQPKVVNVAQIEASNISDQVSLSTTEYNEYLKLKAQMQTTTPVASVSQNGNPTAFVSQSSSIGPWILDSGASDHMSGNKLLFSHLTYMDTLPSITLANGSQTKCQGIGQTNPIPTLSLDSVLYVPDCPFNLISISKLTRTLPYTVTFANGSVLVQDRRTGTTIGVGHESHGLYYLSAPTTQIACSAVESSHIVHQRLGHPSLRKLHLMVPSLSKVSNLESESCQFGKHARSFFPDRVNKRAASPFALGILHQTSCAHTPQQNGVAERKNRHLVETARTMLLHNNVPPCFWADAILTACYLINRMPSSVLKNQVPHSILFPQQHIYSLPLRVFGCTCFVHDLTPGKDKLAAKSLKCLFLGYSRLQKGYRCYSPDLRRYIVSADVSFFESRPFFPSTPKEPNDSSLEVMTLPSAPTPVVIPTLDPIPTPPLRVYQRRPRAPPTSQDSSSAPSDSHTPHPTPELPIALRKGNRSSRNPNPIYACHLDYHRLSPSYSAFVVSLDSVSIPKTTGEAMSDPGWRQAMVDEMAALHSNGTWDLVPLPNGKTTVGCRWVYTVKDGPNGKIDRLKARLVAKGYTQIFGLDYGDTFSPVAKIASVRLFLAIAAMHQWPLHQLDIKNAFLHGELQEEVYMAQPPGFTVSGASHLVCRLRRSLYGLKQSPRAWFGRLAMYSKMTRPDITFDVSVVSQFLNAPCEDHWNAVIRILKYIKSAPGKGLLYENKGNTQVVGYSDADWAGSPADRRSTSGYCVLIGGNLISWRSKKQNIVARSSAEAEYRAMAATACELTWPRQLLQQLKLGDVKTMKLICDNQAALHIASNPVFHERTKHIEIDCHFVRDKILSGEIVTDFVGSNDQLADIFTKSLRGPRVESICNKLGAYDMYAPA</sequence>
<keyword evidence="5" id="KW-1185">Reference proteome</keyword>
<dbReference type="Pfam" id="PF07727">
    <property type="entry name" value="RVT_2"/>
    <property type="match status" value="1"/>
</dbReference>
<evidence type="ECO:0000259" key="3">
    <source>
        <dbReference type="PROSITE" id="PS50994"/>
    </source>
</evidence>
<keyword evidence="1" id="KW-0378">Hydrolase</keyword>
<dbReference type="InterPro" id="IPR043502">
    <property type="entry name" value="DNA/RNA_pol_sf"/>
</dbReference>
<evidence type="ECO:0000256" key="1">
    <source>
        <dbReference type="ARBA" id="ARBA00022750"/>
    </source>
</evidence>
<dbReference type="CDD" id="cd09272">
    <property type="entry name" value="RNase_HI_RT_Ty1"/>
    <property type="match status" value="1"/>
</dbReference>
<dbReference type="AlphaFoldDB" id="A0A2Z6NUJ5"/>
<feature type="region of interest" description="Disordered" evidence="2">
    <location>
        <begin position="654"/>
        <end position="710"/>
    </location>
</feature>
<dbReference type="PANTHER" id="PTHR11439:SF484">
    <property type="entry name" value="REVERSE TRANSCRIPTASE TY1_COPIA-TYPE DOMAIN-CONTAINING PROTEIN"/>
    <property type="match status" value="1"/>
</dbReference>
<dbReference type="Gene3D" id="3.30.420.10">
    <property type="entry name" value="Ribonuclease H-like superfamily/Ribonuclease H"/>
    <property type="match status" value="1"/>
</dbReference>
<dbReference type="InterPro" id="IPR057670">
    <property type="entry name" value="SH3_retrovirus"/>
</dbReference>
<dbReference type="Proteomes" id="UP000242715">
    <property type="component" value="Unassembled WGS sequence"/>
</dbReference>
<dbReference type="GO" id="GO:0015074">
    <property type="term" value="P:DNA integration"/>
    <property type="evidence" value="ECO:0007669"/>
    <property type="project" value="InterPro"/>
</dbReference>
<dbReference type="GO" id="GO:0004190">
    <property type="term" value="F:aspartic-type endopeptidase activity"/>
    <property type="evidence" value="ECO:0007669"/>
    <property type="project" value="UniProtKB-KW"/>
</dbReference>
<dbReference type="InterPro" id="IPR054722">
    <property type="entry name" value="PolX-like_BBD"/>
</dbReference>
<protein>
    <recommendedName>
        <fullName evidence="3">Integrase catalytic domain-containing protein</fullName>
    </recommendedName>
</protein>
<evidence type="ECO:0000313" key="5">
    <source>
        <dbReference type="Proteomes" id="UP000242715"/>
    </source>
</evidence>
<feature type="domain" description="Integrase catalytic" evidence="3">
    <location>
        <begin position="484"/>
        <end position="559"/>
    </location>
</feature>
<dbReference type="InterPro" id="IPR036397">
    <property type="entry name" value="RNaseH_sf"/>
</dbReference>
<dbReference type="PANTHER" id="PTHR11439">
    <property type="entry name" value="GAG-POL-RELATED RETROTRANSPOSON"/>
    <property type="match status" value="1"/>
</dbReference>
<keyword evidence="1" id="KW-0064">Aspartyl protease</keyword>
<evidence type="ECO:0000256" key="2">
    <source>
        <dbReference type="SAM" id="MobiDB-lite"/>
    </source>
</evidence>
<dbReference type="InterPro" id="IPR025724">
    <property type="entry name" value="GAG-pre-integrase_dom"/>
</dbReference>
<dbReference type="SUPFAM" id="SSF53098">
    <property type="entry name" value="Ribonuclease H-like"/>
    <property type="match status" value="1"/>
</dbReference>
<feature type="compositionally biased region" description="Low complexity" evidence="2">
    <location>
        <begin position="677"/>
        <end position="689"/>
    </location>
</feature>
<dbReference type="PROSITE" id="PS50994">
    <property type="entry name" value="INTEGRASE"/>
    <property type="match status" value="1"/>
</dbReference>
<dbReference type="InterPro" id="IPR001584">
    <property type="entry name" value="Integrase_cat-core"/>
</dbReference>
<proteinExistence type="predicted"/>
<dbReference type="EMBL" id="DF974355">
    <property type="protein sequence ID" value="GAU47864.1"/>
    <property type="molecule type" value="Genomic_DNA"/>
</dbReference>